<dbReference type="PATRIC" id="fig|520762.4.peg.1070"/>
<dbReference type="FunFam" id="3.40.50.720:FF:000115">
    <property type="entry name" value="3-oxoacyl-[acyl-carrier-protein] reductase FabG"/>
    <property type="match status" value="1"/>
</dbReference>
<evidence type="ECO:0000256" key="1">
    <source>
        <dbReference type="ARBA" id="ARBA00005194"/>
    </source>
</evidence>
<feature type="binding site" evidence="9">
    <location>
        <position position="90"/>
    </location>
    <ligand>
        <name>NADP(+)</name>
        <dbReference type="ChEBI" id="CHEBI:58349"/>
    </ligand>
</feature>
<evidence type="ECO:0000256" key="7">
    <source>
        <dbReference type="ARBA" id="ARBA00048508"/>
    </source>
</evidence>
<keyword evidence="5 10" id="KW-0560">Oxidoreductase</keyword>
<dbReference type="NCBIfam" id="NF009466">
    <property type="entry name" value="PRK12826.1-2"/>
    <property type="match status" value="1"/>
</dbReference>
<dbReference type="InterPro" id="IPR057326">
    <property type="entry name" value="KR_dom"/>
</dbReference>
<comment type="similarity">
    <text evidence="2 10">Belongs to the short-chain dehydrogenases/reductases (SDR) family.</text>
</comment>
<keyword evidence="10" id="KW-0443">Lipid metabolism</keyword>
<dbReference type="GO" id="GO:0051287">
    <property type="term" value="F:NAD binding"/>
    <property type="evidence" value="ECO:0007669"/>
    <property type="project" value="UniProtKB-UniRule"/>
</dbReference>
<evidence type="ECO:0000256" key="4">
    <source>
        <dbReference type="ARBA" id="ARBA00022857"/>
    </source>
</evidence>
<keyword evidence="10" id="KW-0276">Fatty acid metabolism</keyword>
<comment type="pathway">
    <text evidence="1 10">Lipid metabolism; fatty acid biosynthesis.</text>
</comment>
<evidence type="ECO:0000259" key="11">
    <source>
        <dbReference type="SMART" id="SM00822"/>
    </source>
</evidence>
<dbReference type="Gene3D" id="3.40.50.720">
    <property type="entry name" value="NAD(P)-binding Rossmann-like Domain"/>
    <property type="match status" value="1"/>
</dbReference>
<keyword evidence="4 9" id="KW-0521">NADP</keyword>
<dbReference type="STRING" id="520762.AN619_09610"/>
<keyword evidence="6" id="KW-0753">Steroid metabolism</keyword>
<accession>A0A140L7A5</accession>
<feature type="domain" description="Ketoreductase" evidence="11">
    <location>
        <begin position="6"/>
        <end position="197"/>
    </location>
</feature>
<dbReference type="PRINTS" id="PR00080">
    <property type="entry name" value="SDRFAMILY"/>
</dbReference>
<protein>
    <recommendedName>
        <fullName evidence="3 10">3-oxoacyl-[acyl-carrier-protein] reductase</fullName>
        <ecNumber evidence="3 10">1.1.1.100</ecNumber>
    </recommendedName>
</protein>
<comment type="function">
    <text evidence="10">Catalyzes the NADPH-dependent reduction of beta-ketoacyl-ACP substrates to beta-hydroxyacyl-ACP products, the first reductive step in the elongation cycle of fatty acid biosynthesis.</text>
</comment>
<dbReference type="GO" id="GO:0004316">
    <property type="term" value="F:3-oxoacyl-[acyl-carrier-protein] reductase (NADPH) activity"/>
    <property type="evidence" value="ECO:0007669"/>
    <property type="project" value="UniProtKB-UniRule"/>
</dbReference>
<comment type="caution">
    <text evidence="12">The sequence shown here is derived from an EMBL/GenBank/DDBJ whole genome shotgun (WGS) entry which is preliminary data.</text>
</comment>
<keyword evidence="10" id="KW-0444">Lipid biosynthesis</keyword>
<keyword evidence="10" id="KW-0275">Fatty acid biosynthesis</keyword>
<comment type="catalytic activity">
    <reaction evidence="7 10">
        <text>a (3R)-hydroxyacyl-[ACP] + NADP(+) = a 3-oxoacyl-[ACP] + NADPH + H(+)</text>
        <dbReference type="Rhea" id="RHEA:17397"/>
        <dbReference type="Rhea" id="RHEA-COMP:9916"/>
        <dbReference type="Rhea" id="RHEA-COMP:9945"/>
        <dbReference type="ChEBI" id="CHEBI:15378"/>
        <dbReference type="ChEBI" id="CHEBI:57783"/>
        <dbReference type="ChEBI" id="CHEBI:58349"/>
        <dbReference type="ChEBI" id="CHEBI:78776"/>
        <dbReference type="ChEBI" id="CHEBI:78827"/>
        <dbReference type="EC" id="1.1.1.100"/>
    </reaction>
</comment>
<dbReference type="OrthoDB" id="9803333at2"/>
<keyword evidence="13" id="KW-1185">Reference proteome</keyword>
<dbReference type="InterPro" id="IPR050259">
    <property type="entry name" value="SDR"/>
</dbReference>
<reference evidence="12 13" key="1">
    <citation type="submission" date="2015-12" db="EMBL/GenBank/DDBJ databases">
        <title>Draft genome sequence of the thermoanaerobe Thermotalea metallivorans, an isolate from the runoff channel of the Great Artesian Basin, Australia.</title>
        <authorList>
            <person name="Patel B.K."/>
        </authorList>
    </citation>
    <scope>NUCLEOTIDE SEQUENCE [LARGE SCALE GENOMIC DNA]</scope>
    <source>
        <strain evidence="12 13">B2-1</strain>
    </source>
</reference>
<dbReference type="InterPro" id="IPR002347">
    <property type="entry name" value="SDR_fam"/>
</dbReference>
<dbReference type="InterPro" id="IPR036291">
    <property type="entry name" value="NAD(P)-bd_dom_sf"/>
</dbReference>
<dbReference type="PANTHER" id="PTHR42879:SF2">
    <property type="entry name" value="3-OXOACYL-[ACYL-CARRIER-PROTEIN] REDUCTASE FABG"/>
    <property type="match status" value="1"/>
</dbReference>
<dbReference type="UniPathway" id="UPA00094"/>
<proteinExistence type="inferred from homology"/>
<feature type="active site" description="Proton acceptor" evidence="8">
    <location>
        <position position="156"/>
    </location>
</feature>
<dbReference type="RefSeq" id="WP_068555336.1">
    <property type="nucleotide sequence ID" value="NZ_LOEE01000027.1"/>
</dbReference>
<comment type="subunit">
    <text evidence="10">Homotetramer.</text>
</comment>
<dbReference type="InterPro" id="IPR011284">
    <property type="entry name" value="3oxo_ACP_reduc"/>
</dbReference>
<dbReference type="GO" id="GO:0006633">
    <property type="term" value="P:fatty acid biosynthetic process"/>
    <property type="evidence" value="ECO:0007669"/>
    <property type="project" value="UniProtKB-UniPathway"/>
</dbReference>
<evidence type="ECO:0000256" key="10">
    <source>
        <dbReference type="RuleBase" id="RU366074"/>
    </source>
</evidence>
<dbReference type="AlphaFoldDB" id="A0A140L7A5"/>
<dbReference type="PRINTS" id="PR00081">
    <property type="entry name" value="GDHRDH"/>
</dbReference>
<dbReference type="SUPFAM" id="SSF51735">
    <property type="entry name" value="NAD(P)-binding Rossmann-fold domains"/>
    <property type="match status" value="1"/>
</dbReference>
<dbReference type="InterPro" id="IPR020904">
    <property type="entry name" value="Sc_DH/Rdtase_CS"/>
</dbReference>
<feature type="binding site" evidence="9">
    <location>
        <begin position="12"/>
        <end position="15"/>
    </location>
    <ligand>
        <name>NADP(+)</name>
        <dbReference type="ChEBI" id="CHEBI:58349"/>
    </ligand>
</feature>
<evidence type="ECO:0000256" key="6">
    <source>
        <dbReference type="ARBA" id="ARBA00023221"/>
    </source>
</evidence>
<dbReference type="PROSITE" id="PS00061">
    <property type="entry name" value="ADH_SHORT"/>
    <property type="match status" value="1"/>
</dbReference>
<evidence type="ECO:0000313" key="13">
    <source>
        <dbReference type="Proteomes" id="UP000070456"/>
    </source>
</evidence>
<dbReference type="Proteomes" id="UP000070456">
    <property type="component" value="Unassembled WGS sequence"/>
</dbReference>
<evidence type="ECO:0000256" key="8">
    <source>
        <dbReference type="PIRSR" id="PIRSR611284-1"/>
    </source>
</evidence>
<dbReference type="GO" id="GO:0008202">
    <property type="term" value="P:steroid metabolic process"/>
    <property type="evidence" value="ECO:0007669"/>
    <property type="project" value="UniProtKB-KW"/>
</dbReference>
<sequence>MMLMNKVALITGASRGIGKEIALKFAQNGAHIIFFYKNNAALAHGTAKEIQKLGRKVLPIQVDVSDYASVSEAREIIRRHFDGIDILVNNAGLFQDSLFVNMSQEQWNTVIHVNLTGTFHCTRIFVDELFQSRGGGCVINMASIAGIYGNIGQTNYSASKSGIIGFTKALAKEVASKNIRVNAIAPGFIETGIWDGLPDHILEKALKKIALKRVGTAADVANVALFLASDYAGYITGQVIDVDGGIGLSVL</sequence>
<dbReference type="CDD" id="cd05333">
    <property type="entry name" value="BKR_SDR_c"/>
    <property type="match status" value="1"/>
</dbReference>
<dbReference type="EC" id="1.1.1.100" evidence="3 10"/>
<gene>
    <name evidence="12" type="primary">fabG_1</name>
    <name evidence="12" type="ORF">AN619_09610</name>
</gene>
<evidence type="ECO:0000256" key="5">
    <source>
        <dbReference type="ARBA" id="ARBA00023002"/>
    </source>
</evidence>
<dbReference type="SMART" id="SM00822">
    <property type="entry name" value="PKS_KR"/>
    <property type="match status" value="1"/>
</dbReference>
<evidence type="ECO:0000256" key="9">
    <source>
        <dbReference type="PIRSR" id="PIRSR611284-2"/>
    </source>
</evidence>
<name>A0A140L7A5_9FIRM</name>
<dbReference type="Pfam" id="PF13561">
    <property type="entry name" value="adh_short_C2"/>
    <property type="match status" value="1"/>
</dbReference>
<evidence type="ECO:0000256" key="3">
    <source>
        <dbReference type="ARBA" id="ARBA00012948"/>
    </source>
</evidence>
<evidence type="ECO:0000256" key="2">
    <source>
        <dbReference type="ARBA" id="ARBA00006484"/>
    </source>
</evidence>
<feature type="binding site" evidence="9">
    <location>
        <begin position="156"/>
        <end position="160"/>
    </location>
    <ligand>
        <name>NADP(+)</name>
        <dbReference type="ChEBI" id="CHEBI:58349"/>
    </ligand>
</feature>
<feature type="binding site" evidence="9">
    <location>
        <position position="189"/>
    </location>
    <ligand>
        <name>NADP(+)</name>
        <dbReference type="ChEBI" id="CHEBI:58349"/>
    </ligand>
</feature>
<dbReference type="NCBIfam" id="TIGR01830">
    <property type="entry name" value="3oxo_ACP_reduc"/>
    <property type="match status" value="1"/>
</dbReference>
<dbReference type="NCBIfam" id="NF005559">
    <property type="entry name" value="PRK07231.1"/>
    <property type="match status" value="1"/>
</dbReference>
<evidence type="ECO:0000313" key="12">
    <source>
        <dbReference type="EMBL" id="KXG76430.1"/>
    </source>
</evidence>
<dbReference type="PANTHER" id="PTHR42879">
    <property type="entry name" value="3-OXOACYL-(ACYL-CARRIER-PROTEIN) REDUCTASE"/>
    <property type="match status" value="1"/>
</dbReference>
<organism evidence="12 13">
    <name type="scientific">Thermotalea metallivorans</name>
    <dbReference type="NCBI Taxonomy" id="520762"/>
    <lineage>
        <taxon>Bacteria</taxon>
        <taxon>Bacillati</taxon>
        <taxon>Bacillota</taxon>
        <taxon>Clostridia</taxon>
        <taxon>Peptostreptococcales</taxon>
        <taxon>Thermotaleaceae</taxon>
        <taxon>Thermotalea</taxon>
    </lineage>
</organism>
<dbReference type="EMBL" id="LOEE01000027">
    <property type="protein sequence ID" value="KXG76430.1"/>
    <property type="molecule type" value="Genomic_DNA"/>
</dbReference>